<dbReference type="Gramene" id="GBG58825">
    <property type="protein sequence ID" value="GBG58825"/>
    <property type="gene ID" value="CBR_g226"/>
</dbReference>
<dbReference type="PANTHER" id="PTHR12626:SF0">
    <property type="entry name" value="PROGRAMMED CELL DEATH PROTEIN 4"/>
    <property type="match status" value="1"/>
</dbReference>
<dbReference type="SMART" id="SM00544">
    <property type="entry name" value="MA3"/>
    <property type="match status" value="4"/>
</dbReference>
<dbReference type="GO" id="GO:0045892">
    <property type="term" value="P:negative regulation of DNA-templated transcription"/>
    <property type="evidence" value="ECO:0007669"/>
    <property type="project" value="InterPro"/>
</dbReference>
<feature type="compositionally biased region" description="Basic residues" evidence="6">
    <location>
        <begin position="67"/>
        <end position="83"/>
    </location>
</feature>
<name>A0A388JM58_CHABU</name>
<gene>
    <name evidence="8" type="ORF">CBR_g226</name>
</gene>
<comment type="caution">
    <text evidence="8">The sequence shown here is derived from an EMBL/GenBank/DDBJ whole genome shotgun (WGS) entry which is preliminary data.</text>
</comment>
<dbReference type="InterPro" id="IPR003891">
    <property type="entry name" value="Initiation_fac_eIF4g_MI"/>
</dbReference>
<sequence length="723" mass="79439">MAEADAGFLTVEQREILDQAALTAGNAKDVGPVGALPGGGSGGGGGPRGRRRGDHATRNHPQVAPRHERRSHTGRSGRPRRDGHRGWGVLLDSGAAAALDRNDPNYDSEEEPYKLVGAPIHDSLEEFKAKVVSIVEEYFVSDDIAEAAADLAEIGLPSYHYHFVKRVVSLAMDRKDREREMASVLLSALYADVIEHDQVAKGFLRLLESIDDLSLDIPDAPELLSLFLARAVVDEILPPAFLNKASKMLLADAKGQGVLKNAESHLAGRHAAERVERCWGGALNQTAEEVKQKIIKLLEEYVNSGDKVEAFRRIRELNMPFFHHEVVKKALIMAMEKKHADRLILSLLHEAADTGLLTSSQIAKGFGRVSDAVEDLSLDIPQAPSFLQSYAAEATAAGWLSTPFGEVVINELHSPLVEVDHVREFKHKATDIIREYFSSDDAGEVARSLEEIGMPEFYDIFVKKLITMAMDRKNREKEMASVLLSSLYGELISMAQIGSGLKHVLESIDDLALDIPHAASELSLFVARAIVDDILPPLFLKKMKEELRDDTLGSEVVHMSEMILGARHAGERVLRCWGGGEGRTVDDAKDRIIKILEEFAAGGELREACECIRNLVLPFYNHEVVKKSLIMAMEKQNDRPLTLLSESCSQGLISTSQMAKGFSRVVDVLPDLALDIPDARQKLARYVKLAKADGWLSPSFEIEREAAKTPEMNGTPVAAPVTA</sequence>
<keyword evidence="9" id="KW-1185">Reference proteome</keyword>
<dbReference type="OMA" id="CHAIDSG"/>
<evidence type="ECO:0000256" key="5">
    <source>
        <dbReference type="ARBA" id="ARBA00023242"/>
    </source>
</evidence>
<keyword evidence="5" id="KW-0539">Nucleus</keyword>
<dbReference type="OrthoDB" id="414546at2759"/>
<evidence type="ECO:0000313" key="9">
    <source>
        <dbReference type="Proteomes" id="UP000265515"/>
    </source>
</evidence>
<dbReference type="Pfam" id="PF02847">
    <property type="entry name" value="MA3"/>
    <property type="match status" value="4"/>
</dbReference>
<feature type="compositionally biased region" description="Gly residues" evidence="6">
    <location>
        <begin position="36"/>
        <end position="47"/>
    </location>
</feature>
<feature type="region of interest" description="Disordered" evidence="6">
    <location>
        <begin position="27"/>
        <end position="87"/>
    </location>
</feature>
<reference evidence="8 9" key="1">
    <citation type="journal article" date="2018" name="Cell">
        <title>The Chara Genome: Secondary Complexity and Implications for Plant Terrestrialization.</title>
        <authorList>
            <person name="Nishiyama T."/>
            <person name="Sakayama H."/>
            <person name="Vries J.D."/>
            <person name="Buschmann H."/>
            <person name="Saint-Marcoux D."/>
            <person name="Ullrich K.K."/>
            <person name="Haas F.B."/>
            <person name="Vanderstraeten L."/>
            <person name="Becker D."/>
            <person name="Lang D."/>
            <person name="Vosolsobe S."/>
            <person name="Rombauts S."/>
            <person name="Wilhelmsson P.K.I."/>
            <person name="Janitza P."/>
            <person name="Kern R."/>
            <person name="Heyl A."/>
            <person name="Rumpler F."/>
            <person name="Villalobos L.I.A.C."/>
            <person name="Clay J.M."/>
            <person name="Skokan R."/>
            <person name="Toyoda A."/>
            <person name="Suzuki Y."/>
            <person name="Kagoshima H."/>
            <person name="Schijlen E."/>
            <person name="Tajeshwar N."/>
            <person name="Catarino B."/>
            <person name="Hetherington A.J."/>
            <person name="Saltykova A."/>
            <person name="Bonnot C."/>
            <person name="Breuninger H."/>
            <person name="Symeonidi A."/>
            <person name="Radhakrishnan G.V."/>
            <person name="Van Nieuwerburgh F."/>
            <person name="Deforce D."/>
            <person name="Chang C."/>
            <person name="Karol K.G."/>
            <person name="Hedrich R."/>
            <person name="Ulvskov P."/>
            <person name="Glockner G."/>
            <person name="Delwiche C.F."/>
            <person name="Petrasek J."/>
            <person name="Van de Peer Y."/>
            <person name="Friml J."/>
            <person name="Beilby M."/>
            <person name="Dolan L."/>
            <person name="Kohara Y."/>
            <person name="Sugano S."/>
            <person name="Fujiyama A."/>
            <person name="Delaux P.-M."/>
            <person name="Quint M."/>
            <person name="TheiBen G."/>
            <person name="Hagemann M."/>
            <person name="Harholt J."/>
            <person name="Dunand C."/>
            <person name="Zachgo S."/>
            <person name="Langdale J."/>
            <person name="Maumus F."/>
            <person name="Straeten D.V.D."/>
            <person name="Gould S.B."/>
            <person name="Rensing S.A."/>
        </authorList>
    </citation>
    <scope>NUCLEOTIDE SEQUENCE [LARGE SCALE GENOMIC DNA]</scope>
    <source>
        <strain evidence="8 9">S276</strain>
    </source>
</reference>
<evidence type="ECO:0000256" key="6">
    <source>
        <dbReference type="SAM" id="MobiDB-lite"/>
    </source>
</evidence>
<keyword evidence="3" id="KW-0963">Cytoplasm</keyword>
<feature type="domain" description="MI" evidence="7">
    <location>
        <begin position="289"/>
        <end position="410"/>
    </location>
</feature>
<dbReference type="Proteomes" id="UP000265515">
    <property type="component" value="Unassembled WGS sequence"/>
</dbReference>
<dbReference type="FunFam" id="1.25.40.180:FF:000009">
    <property type="entry name" value="programmed cell death protein 4"/>
    <property type="match status" value="2"/>
</dbReference>
<protein>
    <recommendedName>
        <fullName evidence="7">MI domain-containing protein</fullName>
    </recommendedName>
</protein>
<accession>A0A388JM58</accession>
<dbReference type="InterPro" id="IPR016024">
    <property type="entry name" value="ARM-type_fold"/>
</dbReference>
<dbReference type="STRING" id="69332.A0A388JM58"/>
<feature type="domain" description="MI" evidence="7">
    <location>
        <begin position="424"/>
        <end position="545"/>
    </location>
</feature>
<evidence type="ECO:0000256" key="3">
    <source>
        <dbReference type="ARBA" id="ARBA00022490"/>
    </source>
</evidence>
<dbReference type="SUPFAM" id="SSF48371">
    <property type="entry name" value="ARM repeat"/>
    <property type="match status" value="4"/>
</dbReference>
<dbReference type="PANTHER" id="PTHR12626">
    <property type="entry name" value="PROGRAMMED CELL DEATH 4"/>
    <property type="match status" value="1"/>
</dbReference>
<evidence type="ECO:0000256" key="1">
    <source>
        <dbReference type="ARBA" id="ARBA00004496"/>
    </source>
</evidence>
<evidence type="ECO:0000256" key="4">
    <source>
        <dbReference type="ARBA" id="ARBA00022737"/>
    </source>
</evidence>
<dbReference type="GO" id="GO:0005737">
    <property type="term" value="C:cytoplasm"/>
    <property type="evidence" value="ECO:0007669"/>
    <property type="project" value="UniProtKB-SubCell"/>
</dbReference>
<keyword evidence="4" id="KW-0677">Repeat</keyword>
<comment type="similarity">
    <text evidence="2">Belongs to the PDCD4 family.</text>
</comment>
<organism evidence="8 9">
    <name type="scientific">Chara braunii</name>
    <name type="common">Braun's stonewort</name>
    <dbReference type="NCBI Taxonomy" id="69332"/>
    <lineage>
        <taxon>Eukaryota</taxon>
        <taxon>Viridiplantae</taxon>
        <taxon>Streptophyta</taxon>
        <taxon>Charophyceae</taxon>
        <taxon>Charales</taxon>
        <taxon>Characeae</taxon>
        <taxon>Chara</taxon>
    </lineage>
</organism>
<dbReference type="EMBL" id="BFEA01000001">
    <property type="protein sequence ID" value="GBG58825.1"/>
    <property type="molecule type" value="Genomic_DNA"/>
</dbReference>
<dbReference type="InterPro" id="IPR039778">
    <property type="entry name" value="PDCD4"/>
</dbReference>
<evidence type="ECO:0000259" key="7">
    <source>
        <dbReference type="PROSITE" id="PS51366"/>
    </source>
</evidence>
<evidence type="ECO:0000313" key="8">
    <source>
        <dbReference type="EMBL" id="GBG58825.1"/>
    </source>
</evidence>
<comment type="subcellular location">
    <subcellularLocation>
        <location evidence="1">Cytoplasm</location>
    </subcellularLocation>
</comment>
<dbReference type="AlphaFoldDB" id="A0A388JM58"/>
<evidence type="ECO:0000256" key="2">
    <source>
        <dbReference type="ARBA" id="ARBA00005497"/>
    </source>
</evidence>
<dbReference type="Gene3D" id="1.25.40.180">
    <property type="match status" value="4"/>
</dbReference>
<dbReference type="PROSITE" id="PS51366">
    <property type="entry name" value="MI"/>
    <property type="match status" value="4"/>
</dbReference>
<proteinExistence type="inferred from homology"/>
<feature type="domain" description="MI" evidence="7">
    <location>
        <begin position="126"/>
        <end position="247"/>
    </location>
</feature>
<feature type="domain" description="MI" evidence="7">
    <location>
        <begin position="587"/>
        <end position="706"/>
    </location>
</feature>